<evidence type="ECO:0000313" key="2">
    <source>
        <dbReference type="EMBL" id="GAJ03014.1"/>
    </source>
</evidence>
<proteinExistence type="predicted"/>
<sequence>LLPKMYIYFILSLIFSIIWIVSMRFLSCSKCPNFSCPLNTVPKNVVDDYLRHNTVMQKAWEEQGYIID</sequence>
<keyword evidence="1" id="KW-0472">Membrane</keyword>
<gene>
    <name evidence="2" type="ORF">S12H4_53421</name>
</gene>
<protein>
    <submittedName>
        <fullName evidence="2">Uncharacterized protein</fullName>
    </submittedName>
</protein>
<name>X1TCQ1_9ZZZZ</name>
<dbReference type="AlphaFoldDB" id="X1TCQ1"/>
<evidence type="ECO:0000256" key="1">
    <source>
        <dbReference type="SAM" id="Phobius"/>
    </source>
</evidence>
<keyword evidence="1" id="KW-1133">Transmembrane helix</keyword>
<reference evidence="2" key="1">
    <citation type="journal article" date="2014" name="Front. Microbiol.">
        <title>High frequency of phylogenetically diverse reductive dehalogenase-homologous genes in deep subseafloor sedimentary metagenomes.</title>
        <authorList>
            <person name="Kawai M."/>
            <person name="Futagami T."/>
            <person name="Toyoda A."/>
            <person name="Takaki Y."/>
            <person name="Nishi S."/>
            <person name="Hori S."/>
            <person name="Arai W."/>
            <person name="Tsubouchi T."/>
            <person name="Morono Y."/>
            <person name="Uchiyama I."/>
            <person name="Ito T."/>
            <person name="Fujiyama A."/>
            <person name="Inagaki F."/>
            <person name="Takami H."/>
        </authorList>
    </citation>
    <scope>NUCLEOTIDE SEQUENCE</scope>
    <source>
        <strain evidence="2">Expedition CK06-06</strain>
    </source>
</reference>
<comment type="caution">
    <text evidence="2">The sequence shown here is derived from an EMBL/GenBank/DDBJ whole genome shotgun (WGS) entry which is preliminary data.</text>
</comment>
<keyword evidence="1" id="KW-0812">Transmembrane</keyword>
<feature type="transmembrane region" description="Helical" evidence="1">
    <location>
        <begin position="6"/>
        <end position="26"/>
    </location>
</feature>
<feature type="non-terminal residue" evidence="2">
    <location>
        <position position="1"/>
    </location>
</feature>
<organism evidence="2">
    <name type="scientific">marine sediment metagenome</name>
    <dbReference type="NCBI Taxonomy" id="412755"/>
    <lineage>
        <taxon>unclassified sequences</taxon>
        <taxon>metagenomes</taxon>
        <taxon>ecological metagenomes</taxon>
    </lineage>
</organism>
<accession>X1TCQ1</accession>
<dbReference type="EMBL" id="BARW01034003">
    <property type="protein sequence ID" value="GAJ03014.1"/>
    <property type="molecule type" value="Genomic_DNA"/>
</dbReference>